<dbReference type="InterPro" id="IPR029021">
    <property type="entry name" value="Prot-tyrosine_phosphatase-like"/>
</dbReference>
<keyword evidence="15" id="KW-1185">Reference proteome</keyword>
<gene>
    <name evidence="14" type="ORF">GDO54_007788</name>
</gene>
<evidence type="ECO:0000259" key="12">
    <source>
        <dbReference type="PROSITE" id="PS50054"/>
    </source>
</evidence>
<keyword evidence="3" id="KW-0378">Hydrolase</keyword>
<keyword evidence="4" id="KW-0694">RNA-binding</keyword>
<dbReference type="Proteomes" id="UP001181693">
    <property type="component" value="Unassembled WGS sequence"/>
</dbReference>
<dbReference type="SMART" id="SM00195">
    <property type="entry name" value="DSPc"/>
    <property type="match status" value="1"/>
</dbReference>
<dbReference type="PANTHER" id="PTHR10367:SF26">
    <property type="entry name" value="RNA_RNP COMPLEX-1-INTERACTING PHOSPHATASE ISOFORM X1"/>
    <property type="match status" value="1"/>
</dbReference>
<evidence type="ECO:0000313" key="15">
    <source>
        <dbReference type="Proteomes" id="UP001181693"/>
    </source>
</evidence>
<evidence type="ECO:0000256" key="4">
    <source>
        <dbReference type="ARBA" id="ARBA00022884"/>
    </source>
</evidence>
<evidence type="ECO:0000259" key="13">
    <source>
        <dbReference type="PROSITE" id="PS50056"/>
    </source>
</evidence>
<organism evidence="14 15">
    <name type="scientific">Pyxicephalus adspersus</name>
    <name type="common">African bullfrog</name>
    <dbReference type="NCBI Taxonomy" id="30357"/>
    <lineage>
        <taxon>Eukaryota</taxon>
        <taxon>Metazoa</taxon>
        <taxon>Chordata</taxon>
        <taxon>Craniata</taxon>
        <taxon>Vertebrata</taxon>
        <taxon>Euteleostomi</taxon>
        <taxon>Amphibia</taxon>
        <taxon>Batrachia</taxon>
        <taxon>Anura</taxon>
        <taxon>Neobatrachia</taxon>
        <taxon>Ranoidea</taxon>
        <taxon>Pyxicephalidae</taxon>
        <taxon>Pyxicephalinae</taxon>
        <taxon>Pyxicephalus</taxon>
    </lineage>
</organism>
<accession>A0AAV3ASX1</accession>
<dbReference type="GO" id="GO:0004721">
    <property type="term" value="F:phosphoprotein phosphatase activity"/>
    <property type="evidence" value="ECO:0007669"/>
    <property type="project" value="UniProtKB-KW"/>
</dbReference>
<comment type="function">
    <text evidence="7">Possesses RNA 5'-triphosphatase and diphosphatase activities, but displays a poor protein-tyrosine phosphatase activity. In addition, has phosphatase activity with ATP, ADP and O-methylfluorescein phosphate (in vitro). Binds to RNA. May participate in nuclear mRNA metabolism.</text>
</comment>
<evidence type="ECO:0000313" key="14">
    <source>
        <dbReference type="EMBL" id="DBA32036.1"/>
    </source>
</evidence>
<dbReference type="PANTHER" id="PTHR10367">
    <property type="entry name" value="MRNA-CAPPING ENZYME"/>
    <property type="match status" value="1"/>
</dbReference>
<dbReference type="PROSITE" id="PS50054">
    <property type="entry name" value="TYR_PHOSPHATASE_DUAL"/>
    <property type="match status" value="1"/>
</dbReference>
<dbReference type="PROSITE" id="PS50056">
    <property type="entry name" value="TYR_PHOSPHATASE_2"/>
    <property type="match status" value="1"/>
</dbReference>
<evidence type="ECO:0000256" key="6">
    <source>
        <dbReference type="ARBA" id="ARBA00023242"/>
    </source>
</evidence>
<dbReference type="GO" id="GO:0004651">
    <property type="term" value="F:polynucleotide 5'-phosphatase activity"/>
    <property type="evidence" value="ECO:0007669"/>
    <property type="project" value="TreeGrafter"/>
</dbReference>
<comment type="similarity">
    <text evidence="2">Belongs to the protein-tyrosine phosphatase family. Non-receptor class dual specificity subfamily.</text>
</comment>
<evidence type="ECO:0000256" key="8">
    <source>
        <dbReference type="ARBA" id="ARBA00065987"/>
    </source>
</evidence>
<evidence type="ECO:0000256" key="1">
    <source>
        <dbReference type="ARBA" id="ARBA00004123"/>
    </source>
</evidence>
<dbReference type="GO" id="GO:0005634">
    <property type="term" value="C:nucleus"/>
    <property type="evidence" value="ECO:0007669"/>
    <property type="project" value="UniProtKB-SubCell"/>
</dbReference>
<evidence type="ECO:0000256" key="5">
    <source>
        <dbReference type="ARBA" id="ARBA00022912"/>
    </source>
</evidence>
<dbReference type="InterPro" id="IPR051029">
    <property type="entry name" value="mRNA_Capping_Enz/RNA_Phosphat"/>
</dbReference>
<dbReference type="Pfam" id="PF00782">
    <property type="entry name" value="DSPc"/>
    <property type="match status" value="1"/>
</dbReference>
<dbReference type="AlphaFoldDB" id="A0AAV3ASX1"/>
<evidence type="ECO:0000256" key="11">
    <source>
        <dbReference type="ARBA" id="ARBA00080235"/>
    </source>
</evidence>
<dbReference type="CDD" id="cd17665">
    <property type="entry name" value="DSP_DUSP11"/>
    <property type="match status" value="1"/>
</dbReference>
<dbReference type="EMBL" id="DYDO01000002">
    <property type="protein sequence ID" value="DBA32036.1"/>
    <property type="molecule type" value="Genomic_DNA"/>
</dbReference>
<dbReference type="PROSITE" id="PS00383">
    <property type="entry name" value="TYR_PHOSPHATASE_1"/>
    <property type="match status" value="1"/>
</dbReference>
<keyword evidence="6" id="KW-0539">Nucleus</keyword>
<comment type="caution">
    <text evidence="14">The sequence shown here is derived from an EMBL/GenBank/DDBJ whole genome shotgun (WGS) entry which is preliminary data.</text>
</comment>
<evidence type="ECO:0000256" key="10">
    <source>
        <dbReference type="ARBA" id="ARBA00076572"/>
    </source>
</evidence>
<dbReference type="InterPro" id="IPR020422">
    <property type="entry name" value="TYR_PHOSPHATASE_DUAL_dom"/>
</dbReference>
<comment type="subcellular location">
    <subcellularLocation>
        <location evidence="1">Nucleus</location>
    </subcellularLocation>
</comment>
<name>A0AAV3ASX1_PYXAD</name>
<dbReference type="GO" id="GO:0003723">
    <property type="term" value="F:RNA binding"/>
    <property type="evidence" value="ECO:0007669"/>
    <property type="project" value="UniProtKB-KW"/>
</dbReference>
<sequence length="298" mass="34056">MRVMALCSPAKFRVSFIWISATCRFHLGTSAMKNHLPDRWTDYTPVGKRIPGTRFIAFKVPLKKLFDNKLAPWQRFSPSTLVTEIGKQNEELGLVVDLTCTKRYYGPEELPSTVKYAKIFTAGQQVPTDNVIHEFKSIVKQFLSENPDNDKLVGVHCTHGLNRTGYLVCRYMIDVLGMVPSEAIEKFNKSRGHCMERNNYLDDLLQGKPRNNPGLNRSVLPMANHQQHISSLKVVSVPDFQTPLCHQEQLWFPGHPCADLSWRSRISAPPFSQQPERFKCPICAILLKMWFAVAHLLF</sequence>
<dbReference type="InterPro" id="IPR016130">
    <property type="entry name" value="Tyr_Pase_AS"/>
</dbReference>
<dbReference type="InterPro" id="IPR000340">
    <property type="entry name" value="Dual-sp_phosphatase_cat-dom"/>
</dbReference>
<evidence type="ECO:0000256" key="3">
    <source>
        <dbReference type="ARBA" id="ARBA00022801"/>
    </source>
</evidence>
<comment type="subunit">
    <text evidence="8">Monomer. May interact with SFRS7 and SFRS9/SRP30C.</text>
</comment>
<feature type="domain" description="Tyrosine-protein phosphatase" evidence="12">
    <location>
        <begin position="66"/>
        <end position="213"/>
    </location>
</feature>
<dbReference type="InterPro" id="IPR000387">
    <property type="entry name" value="Tyr_Pase_dom"/>
</dbReference>
<feature type="domain" description="Tyrosine specific protein phosphatases" evidence="13">
    <location>
        <begin position="133"/>
        <end position="202"/>
    </location>
</feature>
<dbReference type="SUPFAM" id="SSF52799">
    <property type="entry name" value="(Phosphotyrosine protein) phosphatases II"/>
    <property type="match status" value="1"/>
</dbReference>
<evidence type="ECO:0000256" key="7">
    <source>
        <dbReference type="ARBA" id="ARBA00054725"/>
    </source>
</evidence>
<keyword evidence="5" id="KW-0904">Protein phosphatase</keyword>
<reference evidence="14" key="1">
    <citation type="thesis" date="2020" institute="ProQuest LLC" country="789 East Eisenhower Parkway, Ann Arbor, MI, USA">
        <title>Comparative Genomics and Chromosome Evolution.</title>
        <authorList>
            <person name="Mudd A.B."/>
        </authorList>
    </citation>
    <scope>NUCLEOTIDE SEQUENCE</scope>
    <source>
        <strain evidence="14">1538</strain>
        <tissue evidence="14">Blood</tissue>
    </source>
</reference>
<dbReference type="Gene3D" id="3.90.190.10">
    <property type="entry name" value="Protein tyrosine phosphatase superfamily"/>
    <property type="match status" value="1"/>
</dbReference>
<evidence type="ECO:0000256" key="9">
    <source>
        <dbReference type="ARBA" id="ARBA00068666"/>
    </source>
</evidence>
<evidence type="ECO:0000256" key="2">
    <source>
        <dbReference type="ARBA" id="ARBA00008601"/>
    </source>
</evidence>
<protein>
    <recommendedName>
        <fullName evidence="9">RNA/RNP complex-1-interacting phosphatase</fullName>
    </recommendedName>
    <alternativeName>
        <fullName evidence="10">Dual specificity protein phosphatase 11</fullName>
    </alternativeName>
    <alternativeName>
        <fullName evidence="11">Phosphatase that interacts with RNA/RNP complex 1</fullName>
    </alternativeName>
</protein>
<dbReference type="FunFam" id="3.90.190.10:FF:000064">
    <property type="entry name" value="RNA/RNP complex-1-interacting phosphatase homolog"/>
    <property type="match status" value="1"/>
</dbReference>
<proteinExistence type="inferred from homology"/>